<dbReference type="InterPro" id="IPR008949">
    <property type="entry name" value="Isoprenoid_synthase_dom_sf"/>
</dbReference>
<dbReference type="CDD" id="cd00683">
    <property type="entry name" value="Trans_IPPS_HH"/>
    <property type="match status" value="1"/>
</dbReference>
<dbReference type="InterPro" id="IPR033904">
    <property type="entry name" value="Trans_IPPS_HH"/>
</dbReference>
<dbReference type="InterPro" id="IPR044843">
    <property type="entry name" value="Trans_IPPS_bact-type"/>
</dbReference>
<dbReference type="SFLD" id="SFLDS00005">
    <property type="entry name" value="Isoprenoid_Synthase_Type_I"/>
    <property type="match status" value="1"/>
</dbReference>
<dbReference type="PANTHER" id="PTHR31480">
    <property type="entry name" value="BIFUNCTIONAL LYCOPENE CYCLASE/PHYTOENE SYNTHASE"/>
    <property type="match status" value="1"/>
</dbReference>
<dbReference type="InterPro" id="IPR002060">
    <property type="entry name" value="Squ/phyt_synthse"/>
</dbReference>
<gene>
    <name evidence="1" type="ORF">METZ01_LOCUS179538</name>
</gene>
<dbReference type="GO" id="GO:0051996">
    <property type="term" value="F:squalene synthase [NAD(P)H] activity"/>
    <property type="evidence" value="ECO:0007669"/>
    <property type="project" value="InterPro"/>
</dbReference>
<evidence type="ECO:0008006" key="2">
    <source>
        <dbReference type="Google" id="ProtNLM"/>
    </source>
</evidence>
<accession>A0A382CLH8</accession>
<dbReference type="GO" id="GO:0004311">
    <property type="term" value="F:geranylgeranyl diphosphate synthase activity"/>
    <property type="evidence" value="ECO:0007669"/>
    <property type="project" value="InterPro"/>
</dbReference>
<organism evidence="1">
    <name type="scientific">marine metagenome</name>
    <dbReference type="NCBI Taxonomy" id="408172"/>
    <lineage>
        <taxon>unclassified sequences</taxon>
        <taxon>metagenomes</taxon>
        <taxon>ecological metagenomes</taxon>
    </lineage>
</organism>
<dbReference type="Pfam" id="PF00494">
    <property type="entry name" value="SQS_PSY"/>
    <property type="match status" value="1"/>
</dbReference>
<reference evidence="1" key="1">
    <citation type="submission" date="2018-05" db="EMBL/GenBank/DDBJ databases">
        <authorList>
            <person name="Lanie J.A."/>
            <person name="Ng W.-L."/>
            <person name="Kazmierczak K.M."/>
            <person name="Andrzejewski T.M."/>
            <person name="Davidsen T.M."/>
            <person name="Wayne K.J."/>
            <person name="Tettelin H."/>
            <person name="Glass J.I."/>
            <person name="Rusch D."/>
            <person name="Podicherti R."/>
            <person name="Tsui H.-C.T."/>
            <person name="Winkler M.E."/>
        </authorList>
    </citation>
    <scope>NUCLEOTIDE SEQUENCE</scope>
</reference>
<dbReference type="SFLD" id="SFLDG01212">
    <property type="entry name" value="Phytoene_synthase_like"/>
    <property type="match status" value="1"/>
</dbReference>
<dbReference type="NCBIfam" id="TIGR03464">
    <property type="entry name" value="HpnC"/>
    <property type="match status" value="1"/>
</dbReference>
<dbReference type="SFLD" id="SFLDG01018">
    <property type="entry name" value="Squalene/Phytoene_Synthase_Lik"/>
    <property type="match status" value="1"/>
</dbReference>
<protein>
    <recommendedName>
        <fullName evidence="2">Squalene synthase HpnC</fullName>
    </recommendedName>
</protein>
<dbReference type="AlphaFoldDB" id="A0A382CLH8"/>
<dbReference type="EMBL" id="UINC01034992">
    <property type="protein sequence ID" value="SVB26684.1"/>
    <property type="molecule type" value="Genomic_DNA"/>
</dbReference>
<dbReference type="SUPFAM" id="SSF48576">
    <property type="entry name" value="Terpenoid synthases"/>
    <property type="match status" value="1"/>
</dbReference>
<evidence type="ECO:0000313" key="1">
    <source>
        <dbReference type="EMBL" id="SVB26684.1"/>
    </source>
</evidence>
<dbReference type="Gene3D" id="1.10.600.10">
    <property type="entry name" value="Farnesyl Diphosphate Synthase"/>
    <property type="match status" value="1"/>
</dbReference>
<name>A0A382CLH8_9ZZZZ</name>
<proteinExistence type="predicted"/>
<dbReference type="InterPro" id="IPR017827">
    <property type="entry name" value="HSQ_synthase_HpnC"/>
</dbReference>
<sequence length="310" mass="36075">MSHSPYIPEAVSQFRELALEAMPDEADLSPETARQYCKHLATHHYENFSVVSWFLRTELRPHFYNVYAYCRWSDDLADETGDAAVSLELLDWWDKELEACFQGNPRHPVFVALTDTIRMFDIPITPFQNLLTAFRQDQRITRYETYEDLEGYCRNSANPVGHLVLYLSGYRDEERQRLSDATCTALQLANFLQDVTLDLLKDRIYLPLEDIARFGYSVEALQNKVFSEQCAELMRFEVERARTLFMTGLKLCDMVNPHVRADLDLFNRGGLAILDMIEQQGYDVLTRRPSLSRTGKISLMLRYAMKRLLP</sequence>